<dbReference type="PANTHER" id="PTHR22930">
    <property type="match status" value="1"/>
</dbReference>
<keyword evidence="6" id="KW-0378">Hydrolase</keyword>
<dbReference type="PANTHER" id="PTHR22930:SF85">
    <property type="entry name" value="GH03217P-RELATED"/>
    <property type="match status" value="1"/>
</dbReference>
<reference evidence="9" key="1">
    <citation type="submission" date="2013-12" db="EMBL/GenBank/DDBJ databases">
        <title>The Genome Sequence of Aphanomyces astaci APO3.</title>
        <authorList>
            <consortium name="The Broad Institute Genomics Platform"/>
            <person name="Russ C."/>
            <person name="Tyler B."/>
            <person name="van West P."/>
            <person name="Dieguez-Uribeondo J."/>
            <person name="Young S.K."/>
            <person name="Zeng Q."/>
            <person name="Gargeya S."/>
            <person name="Fitzgerald M."/>
            <person name="Abouelleil A."/>
            <person name="Alvarado L."/>
            <person name="Chapman S.B."/>
            <person name="Gainer-Dewar J."/>
            <person name="Goldberg J."/>
            <person name="Griggs A."/>
            <person name="Gujja S."/>
            <person name="Hansen M."/>
            <person name="Howarth C."/>
            <person name="Imamovic A."/>
            <person name="Ireland A."/>
            <person name="Larimer J."/>
            <person name="McCowan C."/>
            <person name="Murphy C."/>
            <person name="Pearson M."/>
            <person name="Poon T.W."/>
            <person name="Priest M."/>
            <person name="Roberts A."/>
            <person name="Saif S."/>
            <person name="Shea T."/>
            <person name="Sykes S."/>
            <person name="Wortman J."/>
            <person name="Nusbaum C."/>
            <person name="Birren B."/>
        </authorList>
    </citation>
    <scope>NUCLEOTIDE SEQUENCE [LARGE SCALE GENOMIC DNA]</scope>
    <source>
        <strain evidence="9">APO3</strain>
    </source>
</reference>
<keyword evidence="7" id="KW-0539">Nucleus</keyword>
<dbReference type="RefSeq" id="XP_009831700.1">
    <property type="nucleotide sequence ID" value="XM_009833398.1"/>
</dbReference>
<dbReference type="VEuPathDB" id="FungiDB:H257_07766"/>
<evidence type="ECO:0000256" key="6">
    <source>
        <dbReference type="ARBA" id="ARBA00022801"/>
    </source>
</evidence>
<evidence type="ECO:0000313" key="9">
    <source>
        <dbReference type="EMBL" id="ETV78981.1"/>
    </source>
</evidence>
<evidence type="ECO:0000256" key="2">
    <source>
        <dbReference type="ARBA" id="ARBA00004123"/>
    </source>
</evidence>
<sequence>DYNHQIRHVVAGWPGSVHDSTVWASSSPARRPDSFFDANQYQAGDSGFALCLRMLTPYRLPYAAESGNNAFNTGHASLRVVCEHGNGILKGRWASLSCLPVFIRRSGDVKIVCDWILACCVLHNVVNLRNGEDHVPLFVEEIRQGNISDSPVVESSLIWREKIKSELLSYLGLN</sequence>
<feature type="domain" description="DDE Tnp4" evidence="8">
    <location>
        <begin position="2"/>
        <end position="124"/>
    </location>
</feature>
<keyword evidence="5" id="KW-0479">Metal-binding</keyword>
<protein>
    <recommendedName>
        <fullName evidence="8">DDE Tnp4 domain-containing protein</fullName>
    </recommendedName>
</protein>
<dbReference type="InterPro" id="IPR027806">
    <property type="entry name" value="HARBI1_dom"/>
</dbReference>
<evidence type="ECO:0000256" key="3">
    <source>
        <dbReference type="ARBA" id="ARBA00006958"/>
    </source>
</evidence>
<dbReference type="GeneID" id="20809762"/>
<dbReference type="GO" id="GO:0004518">
    <property type="term" value="F:nuclease activity"/>
    <property type="evidence" value="ECO:0007669"/>
    <property type="project" value="UniProtKB-KW"/>
</dbReference>
<evidence type="ECO:0000256" key="5">
    <source>
        <dbReference type="ARBA" id="ARBA00022723"/>
    </source>
</evidence>
<evidence type="ECO:0000259" key="8">
    <source>
        <dbReference type="Pfam" id="PF13359"/>
    </source>
</evidence>
<dbReference type="GO" id="GO:0046872">
    <property type="term" value="F:metal ion binding"/>
    <property type="evidence" value="ECO:0007669"/>
    <property type="project" value="UniProtKB-KW"/>
</dbReference>
<accession>W4GI56</accession>
<dbReference type="STRING" id="112090.W4GI56"/>
<organism evidence="9">
    <name type="scientific">Aphanomyces astaci</name>
    <name type="common">Crayfish plague agent</name>
    <dbReference type="NCBI Taxonomy" id="112090"/>
    <lineage>
        <taxon>Eukaryota</taxon>
        <taxon>Sar</taxon>
        <taxon>Stramenopiles</taxon>
        <taxon>Oomycota</taxon>
        <taxon>Saprolegniomycetes</taxon>
        <taxon>Saprolegniales</taxon>
        <taxon>Verrucalvaceae</taxon>
        <taxon>Aphanomyces</taxon>
    </lineage>
</organism>
<dbReference type="GO" id="GO:0005634">
    <property type="term" value="C:nucleus"/>
    <property type="evidence" value="ECO:0007669"/>
    <property type="project" value="UniProtKB-SubCell"/>
</dbReference>
<name>W4GI56_APHAT</name>
<feature type="non-terminal residue" evidence="9">
    <location>
        <position position="1"/>
    </location>
</feature>
<dbReference type="InterPro" id="IPR045249">
    <property type="entry name" value="HARBI1-like"/>
</dbReference>
<dbReference type="AlphaFoldDB" id="W4GI56"/>
<evidence type="ECO:0000256" key="4">
    <source>
        <dbReference type="ARBA" id="ARBA00022722"/>
    </source>
</evidence>
<comment type="similarity">
    <text evidence="3">Belongs to the HARBI1 family.</text>
</comment>
<dbReference type="OrthoDB" id="108131at2759"/>
<evidence type="ECO:0000256" key="1">
    <source>
        <dbReference type="ARBA" id="ARBA00001968"/>
    </source>
</evidence>
<comment type="cofactor">
    <cofactor evidence="1">
        <name>a divalent metal cation</name>
        <dbReference type="ChEBI" id="CHEBI:60240"/>
    </cofactor>
</comment>
<proteinExistence type="inferred from homology"/>
<dbReference type="GO" id="GO:0016787">
    <property type="term" value="F:hydrolase activity"/>
    <property type="evidence" value="ECO:0007669"/>
    <property type="project" value="UniProtKB-KW"/>
</dbReference>
<dbReference type="EMBL" id="KI913129">
    <property type="protein sequence ID" value="ETV78981.1"/>
    <property type="molecule type" value="Genomic_DNA"/>
</dbReference>
<dbReference type="Pfam" id="PF13359">
    <property type="entry name" value="DDE_Tnp_4"/>
    <property type="match status" value="1"/>
</dbReference>
<evidence type="ECO:0000256" key="7">
    <source>
        <dbReference type="ARBA" id="ARBA00023242"/>
    </source>
</evidence>
<comment type="subcellular location">
    <subcellularLocation>
        <location evidence="2">Nucleus</location>
    </subcellularLocation>
</comment>
<gene>
    <name evidence="9" type="ORF">H257_07766</name>
</gene>
<keyword evidence="4" id="KW-0540">Nuclease</keyword>